<sequence length="35" mass="3958">MICDILAVFDKVPAKILFGNHFIRVHAMNSTTKLL</sequence>
<dbReference type="AlphaFoldDB" id="A0A1B6NUP3"/>
<accession>A0A1B6NUP3</accession>
<comment type="caution">
    <text evidence="1">The sequence shown here is derived from an EMBL/GenBank/DDBJ whole genome shotgun (WGS) entry which is preliminary data.</text>
</comment>
<proteinExistence type="predicted"/>
<reference evidence="1" key="1">
    <citation type="submission" date="2013-11" db="EMBL/GenBank/DDBJ databases">
        <title>Microbial diversity, functional groups and degradation webs in Northern and Southern Mediterranean and Red Sea marine crude oil polluted sites.</title>
        <authorList>
            <person name="Daffonchio D."/>
            <person name="Mapelli F."/>
            <person name="Ferrer M."/>
            <person name="Richter M."/>
            <person name="Cherif A."/>
            <person name="Malkawi H.I."/>
            <person name="Yakimov M.M."/>
            <person name="Abdel-Fattah Y.R."/>
            <person name="Blaghen M."/>
            <person name="Golyshin P.N."/>
            <person name="Kalogerakis N."/>
            <person name="Boon N."/>
            <person name="Magagnini M."/>
            <person name="Fava F."/>
        </authorList>
    </citation>
    <scope>NUCLEOTIDE SEQUENCE</scope>
</reference>
<evidence type="ECO:0000313" key="1">
    <source>
        <dbReference type="EMBL" id="KTF07170.1"/>
    </source>
</evidence>
<dbReference type="EMBL" id="AYSL01000712">
    <property type="protein sequence ID" value="KTF07170.1"/>
    <property type="molecule type" value="Genomic_DNA"/>
</dbReference>
<name>A0A1B6NUP3_9ZZZZ</name>
<protein>
    <submittedName>
        <fullName evidence="1">Uncharacterized protein</fullName>
    </submittedName>
</protein>
<gene>
    <name evidence="1" type="ORF">MGSAQ_001333</name>
</gene>
<organism evidence="1">
    <name type="scientific">marine sediment metagenome</name>
    <dbReference type="NCBI Taxonomy" id="412755"/>
    <lineage>
        <taxon>unclassified sequences</taxon>
        <taxon>metagenomes</taxon>
        <taxon>ecological metagenomes</taxon>
    </lineage>
</organism>